<evidence type="ECO:0000313" key="7">
    <source>
        <dbReference type="EMBL" id="CAJ0580537.1"/>
    </source>
</evidence>
<dbReference type="PANTHER" id="PTHR23128">
    <property type="entry name" value="SERPENTINE RECEPTOR, CLASS E (EPSILON)-RELATED"/>
    <property type="match status" value="1"/>
</dbReference>
<proteinExistence type="inferred from homology"/>
<feature type="transmembrane region" description="Helical" evidence="6">
    <location>
        <begin position="174"/>
        <end position="194"/>
    </location>
</feature>
<feature type="transmembrane region" description="Helical" evidence="6">
    <location>
        <begin position="140"/>
        <end position="162"/>
    </location>
</feature>
<comment type="subcellular location">
    <subcellularLocation>
        <location evidence="1">Membrane</location>
        <topology evidence="1">Multi-pass membrane protein</topology>
    </subcellularLocation>
</comment>
<dbReference type="AlphaFoldDB" id="A0AA36D3P8"/>
<feature type="transmembrane region" description="Helical" evidence="6">
    <location>
        <begin position="36"/>
        <end position="59"/>
    </location>
</feature>
<feature type="transmembrane region" description="Helical" evidence="6">
    <location>
        <begin position="7"/>
        <end position="24"/>
    </location>
</feature>
<evidence type="ECO:0000256" key="5">
    <source>
        <dbReference type="ARBA" id="ARBA00023136"/>
    </source>
</evidence>
<evidence type="ECO:0000256" key="3">
    <source>
        <dbReference type="ARBA" id="ARBA00022692"/>
    </source>
</evidence>
<dbReference type="GO" id="GO:0016020">
    <property type="term" value="C:membrane"/>
    <property type="evidence" value="ECO:0007669"/>
    <property type="project" value="UniProtKB-SubCell"/>
</dbReference>
<reference evidence="7" key="1">
    <citation type="submission" date="2023-06" db="EMBL/GenBank/DDBJ databases">
        <authorList>
            <person name="Delattre M."/>
        </authorList>
    </citation>
    <scope>NUCLEOTIDE SEQUENCE</scope>
    <source>
        <strain evidence="7">AF72</strain>
    </source>
</reference>
<keyword evidence="4 6" id="KW-1133">Transmembrane helix</keyword>
<dbReference type="GO" id="GO:0007606">
    <property type="term" value="P:sensory perception of chemical stimulus"/>
    <property type="evidence" value="ECO:0007669"/>
    <property type="project" value="InterPro"/>
</dbReference>
<feature type="transmembrane region" description="Helical" evidence="6">
    <location>
        <begin position="80"/>
        <end position="100"/>
    </location>
</feature>
<name>A0AA36D3P8_9BILA</name>
<sequence length="246" mass="27690">MAFGTTCFMTVIGRAILIAFQFGLFEFPGPPINRYFVIFATYLRGITIVWNVFLIAGVLMERLAATLWVEDYEQIKFSEVSSIIIFLHAASAVVLLTIALEFVYNWYFFIVFFVMGGSGILIIGSLVVEENVNALELVKSLTIGYAVATSILGGCLGVLFILETPNTNFCQLMLALFDVGVALSGIMYYFILLYRVKPWWNGFMANLRKIFGSNWVPELTRSSQIEPVDTAAESAHYFSYYNNAWN</sequence>
<comment type="caution">
    <text evidence="7">The sequence shown here is derived from an EMBL/GenBank/DDBJ whole genome shotgun (WGS) entry which is preliminary data.</text>
</comment>
<gene>
    <name evidence="7" type="ORF">MSPICULIGERA_LOCUS18735</name>
</gene>
<keyword evidence="5 6" id="KW-0472">Membrane</keyword>
<evidence type="ECO:0000256" key="2">
    <source>
        <dbReference type="ARBA" id="ARBA00006803"/>
    </source>
</evidence>
<evidence type="ECO:0000256" key="6">
    <source>
        <dbReference type="SAM" id="Phobius"/>
    </source>
</evidence>
<comment type="similarity">
    <text evidence="2">Belongs to the nematode receptor-like protein sre family.</text>
</comment>
<dbReference type="Pfam" id="PF03125">
    <property type="entry name" value="Sre"/>
    <property type="match status" value="1"/>
</dbReference>
<dbReference type="EMBL" id="CATQJA010002659">
    <property type="protein sequence ID" value="CAJ0580537.1"/>
    <property type="molecule type" value="Genomic_DNA"/>
</dbReference>
<evidence type="ECO:0000256" key="4">
    <source>
        <dbReference type="ARBA" id="ARBA00022989"/>
    </source>
</evidence>
<dbReference type="InterPro" id="IPR004151">
    <property type="entry name" value="7TM_GPCR_serpentine_rcpt_Sre"/>
</dbReference>
<keyword evidence="8" id="KW-1185">Reference proteome</keyword>
<protein>
    <submittedName>
        <fullName evidence="7">Uncharacterized protein</fullName>
    </submittedName>
</protein>
<organism evidence="7 8">
    <name type="scientific">Mesorhabditis spiculigera</name>
    <dbReference type="NCBI Taxonomy" id="96644"/>
    <lineage>
        <taxon>Eukaryota</taxon>
        <taxon>Metazoa</taxon>
        <taxon>Ecdysozoa</taxon>
        <taxon>Nematoda</taxon>
        <taxon>Chromadorea</taxon>
        <taxon>Rhabditida</taxon>
        <taxon>Rhabditina</taxon>
        <taxon>Rhabditomorpha</taxon>
        <taxon>Rhabditoidea</taxon>
        <taxon>Rhabditidae</taxon>
        <taxon>Mesorhabditinae</taxon>
        <taxon>Mesorhabditis</taxon>
    </lineage>
</organism>
<dbReference type="PANTHER" id="PTHR23128:SF132">
    <property type="entry name" value="SERPENTINE RECEPTOR, CLASS E (EPSILON)-RELATED"/>
    <property type="match status" value="1"/>
</dbReference>
<accession>A0AA36D3P8</accession>
<evidence type="ECO:0000256" key="1">
    <source>
        <dbReference type="ARBA" id="ARBA00004141"/>
    </source>
</evidence>
<feature type="non-terminal residue" evidence="7">
    <location>
        <position position="246"/>
    </location>
</feature>
<keyword evidence="3 6" id="KW-0812">Transmembrane</keyword>
<evidence type="ECO:0000313" key="8">
    <source>
        <dbReference type="Proteomes" id="UP001177023"/>
    </source>
</evidence>
<feature type="transmembrane region" description="Helical" evidence="6">
    <location>
        <begin position="106"/>
        <end position="128"/>
    </location>
</feature>
<dbReference type="Proteomes" id="UP001177023">
    <property type="component" value="Unassembled WGS sequence"/>
</dbReference>